<dbReference type="Pfam" id="PF00067">
    <property type="entry name" value="p450"/>
    <property type="match status" value="1"/>
</dbReference>
<dbReference type="InterPro" id="IPR017972">
    <property type="entry name" value="Cyt_P450_CS"/>
</dbReference>
<evidence type="ECO:0000256" key="2">
    <source>
        <dbReference type="ARBA" id="ARBA00004174"/>
    </source>
</evidence>
<dbReference type="PANTHER" id="PTHR24292:SF100">
    <property type="entry name" value="CYTOCHROME P450 6A16, ISOFORM B-RELATED"/>
    <property type="match status" value="1"/>
</dbReference>
<dbReference type="InterPro" id="IPR050476">
    <property type="entry name" value="Insect_CytP450_Detox"/>
</dbReference>
<evidence type="ECO:0000256" key="12">
    <source>
        <dbReference type="ARBA" id="ARBA00023136"/>
    </source>
</evidence>
<dbReference type="GO" id="GO:0020037">
    <property type="term" value="F:heme binding"/>
    <property type="evidence" value="ECO:0007669"/>
    <property type="project" value="InterPro"/>
</dbReference>
<dbReference type="GO" id="GO:0005789">
    <property type="term" value="C:endoplasmic reticulum membrane"/>
    <property type="evidence" value="ECO:0007669"/>
    <property type="project" value="UniProtKB-SubCell"/>
</dbReference>
<keyword evidence="10 13" id="KW-0408">Iron</keyword>
<comment type="similarity">
    <text evidence="4 14">Belongs to the cytochrome P450 family.</text>
</comment>
<dbReference type="Gene3D" id="1.10.630.10">
    <property type="entry name" value="Cytochrome P450"/>
    <property type="match status" value="1"/>
</dbReference>
<evidence type="ECO:0000256" key="4">
    <source>
        <dbReference type="ARBA" id="ARBA00010617"/>
    </source>
</evidence>
<evidence type="ECO:0000256" key="5">
    <source>
        <dbReference type="ARBA" id="ARBA00022617"/>
    </source>
</evidence>
<evidence type="ECO:0000256" key="14">
    <source>
        <dbReference type="RuleBase" id="RU000461"/>
    </source>
</evidence>
<keyword evidence="5 13" id="KW-0349">Heme</keyword>
<dbReference type="GO" id="GO:0004497">
    <property type="term" value="F:monooxygenase activity"/>
    <property type="evidence" value="ECO:0007669"/>
    <property type="project" value="UniProtKB-KW"/>
</dbReference>
<proteinExistence type="inferred from homology"/>
<gene>
    <name evidence="16" type="ORF">RN001_015145</name>
</gene>
<reference evidence="17" key="1">
    <citation type="submission" date="2023-01" db="EMBL/GenBank/DDBJ databases">
        <title>Key to firefly adult light organ development and bioluminescence: homeobox transcription factors regulate luciferase expression and transportation to peroxisome.</title>
        <authorList>
            <person name="Fu X."/>
        </authorList>
    </citation>
    <scope>NUCLEOTIDE SEQUENCE [LARGE SCALE GENOMIC DNA]</scope>
</reference>
<dbReference type="SUPFAM" id="SSF48264">
    <property type="entry name" value="Cytochrome P450"/>
    <property type="match status" value="1"/>
</dbReference>
<comment type="subcellular location">
    <subcellularLocation>
        <location evidence="3">Endoplasmic reticulum membrane</location>
        <topology evidence="3">Peripheral membrane protein</topology>
    </subcellularLocation>
    <subcellularLocation>
        <location evidence="2">Microsome membrane</location>
        <topology evidence="2">Peripheral membrane protein</topology>
    </subcellularLocation>
</comment>
<feature type="binding site" description="axial binding residue" evidence="13">
    <location>
        <position position="456"/>
    </location>
    <ligand>
        <name>heme</name>
        <dbReference type="ChEBI" id="CHEBI:30413"/>
    </ligand>
    <ligandPart>
        <name>Fe</name>
        <dbReference type="ChEBI" id="CHEBI:18248"/>
    </ligandPart>
</feature>
<keyword evidence="11 14" id="KW-0503">Monooxygenase</keyword>
<keyword evidence="9 14" id="KW-0560">Oxidoreductase</keyword>
<keyword evidence="15" id="KW-1133">Transmembrane helix</keyword>
<evidence type="ECO:0000256" key="10">
    <source>
        <dbReference type="ARBA" id="ARBA00023004"/>
    </source>
</evidence>
<evidence type="ECO:0000313" key="17">
    <source>
        <dbReference type="Proteomes" id="UP001353858"/>
    </source>
</evidence>
<dbReference type="PRINTS" id="PR00385">
    <property type="entry name" value="P450"/>
</dbReference>
<keyword evidence="15" id="KW-0812">Transmembrane</keyword>
<keyword evidence="6 13" id="KW-0479">Metal-binding</keyword>
<evidence type="ECO:0000256" key="9">
    <source>
        <dbReference type="ARBA" id="ARBA00023002"/>
    </source>
</evidence>
<evidence type="ECO:0000256" key="8">
    <source>
        <dbReference type="ARBA" id="ARBA00022848"/>
    </source>
</evidence>
<dbReference type="PANTHER" id="PTHR24292">
    <property type="entry name" value="CYTOCHROME P450"/>
    <property type="match status" value="1"/>
</dbReference>
<keyword evidence="17" id="KW-1185">Reference proteome</keyword>
<dbReference type="PRINTS" id="PR00463">
    <property type="entry name" value="EP450I"/>
</dbReference>
<evidence type="ECO:0000256" key="13">
    <source>
        <dbReference type="PIRSR" id="PIRSR602401-1"/>
    </source>
</evidence>
<evidence type="ECO:0000256" key="1">
    <source>
        <dbReference type="ARBA" id="ARBA00001971"/>
    </source>
</evidence>
<feature type="transmembrane region" description="Helical" evidence="15">
    <location>
        <begin position="6"/>
        <end position="25"/>
    </location>
</feature>
<keyword evidence="8" id="KW-0492">Microsome</keyword>
<evidence type="ECO:0000256" key="3">
    <source>
        <dbReference type="ARBA" id="ARBA00004406"/>
    </source>
</evidence>
<protein>
    <recommendedName>
        <fullName evidence="18">Cytochrome P450</fullName>
    </recommendedName>
</protein>
<evidence type="ECO:0000256" key="7">
    <source>
        <dbReference type="ARBA" id="ARBA00022824"/>
    </source>
</evidence>
<dbReference type="Proteomes" id="UP001353858">
    <property type="component" value="Unassembled WGS sequence"/>
</dbReference>
<evidence type="ECO:0000256" key="15">
    <source>
        <dbReference type="SAM" id="Phobius"/>
    </source>
</evidence>
<sequence length="514" mass="59220">MEPVTIYSIIFVIVGTIWCIFKWKFTYWHRRGVYSPRPTIPFGNAFDLIRQKRSIGLEMRHVYQDIKNKSLPFGGYYFLTHPVFLPTDLDLIQRISTTDFEHFSDRTMMRNDNDPLSGNLIALKGQEWQNTRAKLSPAFTPSKNKMMFGTVKKHTDVLLEIVNELCAKKDSMDLHDLMIRTTVDVISACAFGLESNSLRNPNSKLKEYGLRYFEPTTRHKIVFVFTIIMPRLLKLLRIRTFPKDITDFFLNVMTQTLNHRETNKFIQKDFVHLLLQIKNNSKITADEVGSFEPASGQKSTMTIEEITAHSVLFFVGGSETSAGILTFCLYELTLQKQIQDAARKEVQKALHENGGEVTYELLQKLPYLGKCINEAMRKYPVVPVHLRECTKDYIVPNSNVHIQKGTTLIVSTFGIHRDSEFYPDPEKFDPERFSEKNIKTRHSYAFIPFGMGPKICPAYTFGMMEMKLIMATLLASFKFSLNSKTKPLELNPKSMPTLPLNAIWIDVEKVYGEI</sequence>
<dbReference type="PROSITE" id="PS00086">
    <property type="entry name" value="CYTOCHROME_P450"/>
    <property type="match status" value="1"/>
</dbReference>
<accession>A0AAN7P0L7</accession>
<evidence type="ECO:0008006" key="18">
    <source>
        <dbReference type="Google" id="ProtNLM"/>
    </source>
</evidence>
<comment type="cofactor">
    <cofactor evidence="1 13">
        <name>heme</name>
        <dbReference type="ChEBI" id="CHEBI:30413"/>
    </cofactor>
</comment>
<organism evidence="16 17">
    <name type="scientific">Aquatica leii</name>
    <dbReference type="NCBI Taxonomy" id="1421715"/>
    <lineage>
        <taxon>Eukaryota</taxon>
        <taxon>Metazoa</taxon>
        <taxon>Ecdysozoa</taxon>
        <taxon>Arthropoda</taxon>
        <taxon>Hexapoda</taxon>
        <taxon>Insecta</taxon>
        <taxon>Pterygota</taxon>
        <taxon>Neoptera</taxon>
        <taxon>Endopterygota</taxon>
        <taxon>Coleoptera</taxon>
        <taxon>Polyphaga</taxon>
        <taxon>Elateriformia</taxon>
        <taxon>Elateroidea</taxon>
        <taxon>Lampyridae</taxon>
        <taxon>Luciolinae</taxon>
        <taxon>Aquatica</taxon>
    </lineage>
</organism>
<evidence type="ECO:0000256" key="6">
    <source>
        <dbReference type="ARBA" id="ARBA00022723"/>
    </source>
</evidence>
<dbReference type="AlphaFoldDB" id="A0AAN7P0L7"/>
<evidence type="ECO:0000256" key="11">
    <source>
        <dbReference type="ARBA" id="ARBA00023033"/>
    </source>
</evidence>
<comment type="caution">
    <text evidence="16">The sequence shown here is derived from an EMBL/GenBank/DDBJ whole genome shotgun (WGS) entry which is preliminary data.</text>
</comment>
<keyword evidence="12 15" id="KW-0472">Membrane</keyword>
<dbReference type="CDD" id="cd11056">
    <property type="entry name" value="CYP6-like"/>
    <property type="match status" value="1"/>
</dbReference>
<dbReference type="GO" id="GO:0016705">
    <property type="term" value="F:oxidoreductase activity, acting on paired donors, with incorporation or reduction of molecular oxygen"/>
    <property type="evidence" value="ECO:0007669"/>
    <property type="project" value="InterPro"/>
</dbReference>
<keyword evidence="7" id="KW-0256">Endoplasmic reticulum</keyword>
<dbReference type="EMBL" id="JARPUR010000007">
    <property type="protein sequence ID" value="KAK4873116.1"/>
    <property type="molecule type" value="Genomic_DNA"/>
</dbReference>
<name>A0AAN7P0L7_9COLE</name>
<dbReference type="InterPro" id="IPR036396">
    <property type="entry name" value="Cyt_P450_sf"/>
</dbReference>
<dbReference type="InterPro" id="IPR001128">
    <property type="entry name" value="Cyt_P450"/>
</dbReference>
<dbReference type="FunFam" id="1.10.630.10:FF:000042">
    <property type="entry name" value="Cytochrome P450"/>
    <property type="match status" value="1"/>
</dbReference>
<evidence type="ECO:0000313" key="16">
    <source>
        <dbReference type="EMBL" id="KAK4873116.1"/>
    </source>
</evidence>
<dbReference type="InterPro" id="IPR002401">
    <property type="entry name" value="Cyt_P450_E_grp-I"/>
</dbReference>
<dbReference type="GO" id="GO:0005506">
    <property type="term" value="F:iron ion binding"/>
    <property type="evidence" value="ECO:0007669"/>
    <property type="project" value="InterPro"/>
</dbReference>